<comment type="function">
    <text evidence="1">Probable aspartic protease that is responsible for the proteolytic cleavage of the RNA polymerase sigma E factor (SigE/spoIIGB) to yield the active peptide in the mother cell during sporulation. Responds to a signal from the forespore that is triggered by the extracellular signal protein SpoIIR.</text>
</comment>
<dbReference type="AlphaFoldDB" id="A0A7R7IDA4"/>
<name>A0A7R7IDA4_9FIRM</name>
<dbReference type="GO" id="GO:0030435">
    <property type="term" value="P:sporulation resulting in formation of a cellular spore"/>
    <property type="evidence" value="ECO:0007669"/>
    <property type="project" value="UniProtKB-KW"/>
</dbReference>
<keyword evidence="1" id="KW-0378">Hydrolase</keyword>
<keyword evidence="3" id="KW-0812">Transmembrane</keyword>
<dbReference type="KEGG" id="ahb:bsdtb5_28430"/>
<dbReference type="GO" id="GO:0006508">
    <property type="term" value="P:proteolysis"/>
    <property type="evidence" value="ECO:0007669"/>
    <property type="project" value="UniProtKB-KW"/>
</dbReference>
<sequence>MYLEIYADTLFLINFCMDVFLLIGVKKVLGLSSKWYRIVLAATVGSVLMCIMAIFPYLNLMIKIVIMYLIATTLMVVIAFSYKNFRNTLKEVLMLFIVTFFIGGILNSIYYYTDLGFYFRELLNGRLYMNRNIRFYISGIIALLLVLKLVIPYLVHRKDYCSNLYDVEITFCGLKQQGIGFFDTGNELYDPFTRKPVLLANYTFMDKLFDVPLKEYLKAYYKAQLNESYSNTSITIEYADKIKFIPFHSVGKKNGILIAVVCDEIKIINENETKTHENVIIAIYDGELSTKDDYQIILHKELL</sequence>
<dbReference type="EMBL" id="AP024169">
    <property type="protein sequence ID" value="BCN31548.1"/>
    <property type="molecule type" value="Genomic_DNA"/>
</dbReference>
<proteinExistence type="inferred from homology"/>
<feature type="transmembrane region" description="Helical" evidence="3">
    <location>
        <begin position="35"/>
        <end position="55"/>
    </location>
</feature>
<gene>
    <name evidence="4" type="primary">spoIIGA</name>
    <name evidence="4" type="ORF">bsdtb5_28430</name>
</gene>
<reference evidence="4 5" key="1">
    <citation type="submission" date="2020-11" db="EMBL/GenBank/DDBJ databases">
        <title>Draft genome sequencing of a Lachnospiraceae strain isolated from anoxic soil subjected to BSD treatment.</title>
        <authorList>
            <person name="Uek A."/>
            <person name="Tonouchi A."/>
        </authorList>
    </citation>
    <scope>NUCLEOTIDE SEQUENCE [LARGE SCALE GENOMIC DNA]</scope>
    <source>
        <strain evidence="4 5">TB5</strain>
    </source>
</reference>
<keyword evidence="3" id="KW-1133">Transmembrane helix</keyword>
<accession>A0A7R7IDA4</accession>
<dbReference type="GO" id="GO:0004190">
    <property type="term" value="F:aspartic-type endopeptidase activity"/>
    <property type="evidence" value="ECO:0007669"/>
    <property type="project" value="UniProtKB-KW"/>
</dbReference>
<evidence type="ECO:0000313" key="5">
    <source>
        <dbReference type="Proteomes" id="UP000595897"/>
    </source>
</evidence>
<organism evidence="4 5">
    <name type="scientific">Anaeromicropila herbilytica</name>
    <dbReference type="NCBI Taxonomy" id="2785025"/>
    <lineage>
        <taxon>Bacteria</taxon>
        <taxon>Bacillati</taxon>
        <taxon>Bacillota</taxon>
        <taxon>Clostridia</taxon>
        <taxon>Lachnospirales</taxon>
        <taxon>Lachnospiraceae</taxon>
        <taxon>Anaeromicropila</taxon>
    </lineage>
</organism>
<dbReference type="Proteomes" id="UP000595897">
    <property type="component" value="Chromosome"/>
</dbReference>
<feature type="transmembrane region" description="Helical" evidence="3">
    <location>
        <begin position="61"/>
        <end position="80"/>
    </location>
</feature>
<keyword evidence="1" id="KW-1003">Cell membrane</keyword>
<evidence type="ECO:0000256" key="1">
    <source>
        <dbReference type="PIRNR" id="PIRNR018571"/>
    </source>
</evidence>
<evidence type="ECO:0000256" key="2">
    <source>
        <dbReference type="PIRSR" id="PIRSR018571-1"/>
    </source>
</evidence>
<keyword evidence="1" id="KW-0749">Sporulation</keyword>
<dbReference type="InterPro" id="IPR005081">
    <property type="entry name" value="SpoIIGA"/>
</dbReference>
<feature type="transmembrane region" description="Helical" evidence="3">
    <location>
        <begin position="92"/>
        <end position="113"/>
    </location>
</feature>
<feature type="transmembrane region" description="Helical" evidence="3">
    <location>
        <begin position="133"/>
        <end position="155"/>
    </location>
</feature>
<dbReference type="PIRSF" id="PIRSF018571">
    <property type="entry name" value="SpoIIGA"/>
    <property type="match status" value="1"/>
</dbReference>
<comment type="similarity">
    <text evidence="1">Belongs to the peptidase U4 family.</text>
</comment>
<feature type="transmembrane region" description="Helical" evidence="3">
    <location>
        <begin position="6"/>
        <end position="23"/>
    </location>
</feature>
<keyword evidence="1" id="KW-0064">Aspartyl protease</keyword>
<protein>
    <recommendedName>
        <fullName evidence="1">Sporulation sigma-E factor-processing peptidase</fullName>
        <ecNumber evidence="1">3.4.23.-</ecNumber>
    </recommendedName>
    <alternativeName>
        <fullName evidence="1">Membrane-associated aspartic protease</fullName>
    </alternativeName>
    <alternativeName>
        <fullName evidence="1">Stage II sporulation protein GA</fullName>
    </alternativeName>
</protein>
<dbReference type="GO" id="GO:0030436">
    <property type="term" value="P:asexual sporulation"/>
    <property type="evidence" value="ECO:0007669"/>
    <property type="project" value="InterPro"/>
</dbReference>
<keyword evidence="1 3" id="KW-0472">Membrane</keyword>
<keyword evidence="5" id="KW-1185">Reference proteome</keyword>
<dbReference type="EC" id="3.4.23.-" evidence="1"/>
<comment type="subcellular location">
    <subcellularLocation>
        <location evidence="1">Cell membrane</location>
    </subcellularLocation>
</comment>
<keyword evidence="1" id="KW-0645">Protease</keyword>
<dbReference type="RefSeq" id="WP_271712661.1">
    <property type="nucleotide sequence ID" value="NZ_AP024169.1"/>
</dbReference>
<feature type="active site" evidence="2">
    <location>
        <position position="183"/>
    </location>
</feature>
<evidence type="ECO:0000313" key="4">
    <source>
        <dbReference type="EMBL" id="BCN31548.1"/>
    </source>
</evidence>
<evidence type="ECO:0000256" key="3">
    <source>
        <dbReference type="SAM" id="Phobius"/>
    </source>
</evidence>
<dbReference type="Pfam" id="PF03419">
    <property type="entry name" value="Peptidase_U4"/>
    <property type="match status" value="1"/>
</dbReference>
<dbReference type="GO" id="GO:0005886">
    <property type="term" value="C:plasma membrane"/>
    <property type="evidence" value="ECO:0007669"/>
    <property type="project" value="UniProtKB-SubCell"/>
</dbReference>